<comment type="caution">
    <text evidence="2">The sequence shown here is derived from an EMBL/GenBank/DDBJ whole genome shotgun (WGS) entry which is preliminary data.</text>
</comment>
<evidence type="ECO:0000256" key="1">
    <source>
        <dbReference type="SAM" id="MobiDB-lite"/>
    </source>
</evidence>
<name>A0AAN4ZQA4_9BILA</name>
<keyword evidence="3" id="KW-1185">Reference proteome</keyword>
<sequence>MAFFSSEDQEGSCLQVLAAAITDSVKIGVSKGVPLRRSLAEFVTFTTRLKDEMEGSTPEQLEYTLKSINYFHRALDMISLERIVHASSDTDNVNKEINRSDSMDEEQTS</sequence>
<protein>
    <submittedName>
        <fullName evidence="2">Uncharacterized protein</fullName>
    </submittedName>
</protein>
<accession>A0AAN4ZQA4</accession>
<dbReference type="Proteomes" id="UP001328107">
    <property type="component" value="Unassembled WGS sequence"/>
</dbReference>
<reference evidence="3" key="1">
    <citation type="submission" date="2022-10" db="EMBL/GenBank/DDBJ databases">
        <title>Genome assembly of Pristionchus species.</title>
        <authorList>
            <person name="Yoshida K."/>
            <person name="Sommer R.J."/>
        </authorList>
    </citation>
    <scope>NUCLEOTIDE SEQUENCE [LARGE SCALE GENOMIC DNA]</scope>
    <source>
        <strain evidence="3">RS5460</strain>
    </source>
</reference>
<dbReference type="AlphaFoldDB" id="A0AAN4ZQA4"/>
<evidence type="ECO:0000313" key="2">
    <source>
        <dbReference type="EMBL" id="GMR44064.1"/>
    </source>
</evidence>
<dbReference type="EMBL" id="BTRK01000003">
    <property type="protein sequence ID" value="GMR44064.1"/>
    <property type="molecule type" value="Genomic_DNA"/>
</dbReference>
<evidence type="ECO:0000313" key="3">
    <source>
        <dbReference type="Proteomes" id="UP001328107"/>
    </source>
</evidence>
<gene>
    <name evidence="2" type="ORF">PMAYCL1PPCAC_14257</name>
</gene>
<proteinExistence type="predicted"/>
<feature type="region of interest" description="Disordered" evidence="1">
    <location>
        <begin position="90"/>
        <end position="109"/>
    </location>
</feature>
<feature type="compositionally biased region" description="Basic and acidic residues" evidence="1">
    <location>
        <begin position="92"/>
        <end position="102"/>
    </location>
</feature>
<organism evidence="2 3">
    <name type="scientific">Pristionchus mayeri</name>
    <dbReference type="NCBI Taxonomy" id="1317129"/>
    <lineage>
        <taxon>Eukaryota</taxon>
        <taxon>Metazoa</taxon>
        <taxon>Ecdysozoa</taxon>
        <taxon>Nematoda</taxon>
        <taxon>Chromadorea</taxon>
        <taxon>Rhabditida</taxon>
        <taxon>Rhabditina</taxon>
        <taxon>Diplogasteromorpha</taxon>
        <taxon>Diplogasteroidea</taxon>
        <taxon>Neodiplogasteridae</taxon>
        <taxon>Pristionchus</taxon>
    </lineage>
</organism>